<name>A0A239KWS7_9RHOB</name>
<organism evidence="2 3">
    <name type="scientific">Tropicimonas sediminicola</name>
    <dbReference type="NCBI Taxonomy" id="1031541"/>
    <lineage>
        <taxon>Bacteria</taxon>
        <taxon>Pseudomonadati</taxon>
        <taxon>Pseudomonadota</taxon>
        <taxon>Alphaproteobacteria</taxon>
        <taxon>Rhodobacterales</taxon>
        <taxon>Roseobacteraceae</taxon>
        <taxon>Tropicimonas</taxon>
    </lineage>
</organism>
<feature type="domain" description="Methyltransferase" evidence="1">
    <location>
        <begin position="44"/>
        <end position="141"/>
    </location>
</feature>
<dbReference type="Proteomes" id="UP000198426">
    <property type="component" value="Unassembled WGS sequence"/>
</dbReference>
<evidence type="ECO:0000259" key="1">
    <source>
        <dbReference type="Pfam" id="PF13649"/>
    </source>
</evidence>
<keyword evidence="2" id="KW-0489">Methyltransferase</keyword>
<keyword evidence="2" id="KW-0808">Transferase</keyword>
<protein>
    <submittedName>
        <fullName evidence="2">Methyltransferase domain-containing protein</fullName>
    </submittedName>
</protein>
<dbReference type="EMBL" id="FZOY01000008">
    <property type="protein sequence ID" value="SNT22043.1"/>
    <property type="molecule type" value="Genomic_DNA"/>
</dbReference>
<evidence type="ECO:0000313" key="3">
    <source>
        <dbReference type="Proteomes" id="UP000198426"/>
    </source>
</evidence>
<dbReference type="GO" id="GO:0032259">
    <property type="term" value="P:methylation"/>
    <property type="evidence" value="ECO:0007669"/>
    <property type="project" value="UniProtKB-KW"/>
</dbReference>
<proteinExistence type="predicted"/>
<dbReference type="CDD" id="cd02440">
    <property type="entry name" value="AdoMet_MTases"/>
    <property type="match status" value="1"/>
</dbReference>
<keyword evidence="3" id="KW-1185">Reference proteome</keyword>
<dbReference type="Gene3D" id="3.40.50.150">
    <property type="entry name" value="Vaccinia Virus protein VP39"/>
    <property type="match status" value="1"/>
</dbReference>
<dbReference type="AlphaFoldDB" id="A0A239KWS7"/>
<dbReference type="OrthoDB" id="9788660at2"/>
<dbReference type="SUPFAM" id="SSF53335">
    <property type="entry name" value="S-adenosyl-L-methionine-dependent methyltransferases"/>
    <property type="match status" value="1"/>
</dbReference>
<evidence type="ECO:0000313" key="2">
    <source>
        <dbReference type="EMBL" id="SNT22043.1"/>
    </source>
</evidence>
<dbReference type="GO" id="GO:0008168">
    <property type="term" value="F:methyltransferase activity"/>
    <property type="evidence" value="ECO:0007669"/>
    <property type="project" value="UniProtKB-KW"/>
</dbReference>
<sequence length="215" mass="23709">MAGRRGHWEEIYRSRAEDDLGWYEAEAALSLELIAAHAQPGEAIIDAGGGRSRLVDGLLSRGLGPVTVLDLSATALEGSRTRLGARASEVEWIEADITEWQPTPDRHWSIWHDRAVFHFLTEPADRALYVNAMRAALTPGGLAIMATFAEDGPERCAGLAVRRWSSEGLAAELHRIAPDRFALIEGRRHVHLTPSGVEQPYRITVLRHHDGGRIS</sequence>
<reference evidence="2 3" key="1">
    <citation type="submission" date="2017-06" db="EMBL/GenBank/DDBJ databases">
        <authorList>
            <person name="Kim H.J."/>
            <person name="Triplett B.A."/>
        </authorList>
    </citation>
    <scope>NUCLEOTIDE SEQUENCE [LARGE SCALE GENOMIC DNA]</scope>
    <source>
        <strain evidence="2 3">DSM 29339</strain>
    </source>
</reference>
<dbReference type="Pfam" id="PF13649">
    <property type="entry name" value="Methyltransf_25"/>
    <property type="match status" value="1"/>
</dbReference>
<gene>
    <name evidence="2" type="ORF">SAMN05421757_10842</name>
</gene>
<dbReference type="RefSeq" id="WP_089234549.1">
    <property type="nucleotide sequence ID" value="NZ_FZOY01000008.1"/>
</dbReference>
<dbReference type="InterPro" id="IPR041698">
    <property type="entry name" value="Methyltransf_25"/>
</dbReference>
<accession>A0A239KWS7</accession>
<dbReference type="InterPro" id="IPR029063">
    <property type="entry name" value="SAM-dependent_MTases_sf"/>
</dbReference>